<accession>A0ABP7VRG1</accession>
<dbReference type="Gene3D" id="3.40.30.120">
    <property type="match status" value="1"/>
</dbReference>
<evidence type="ECO:0008006" key="3">
    <source>
        <dbReference type="Google" id="ProtNLM"/>
    </source>
</evidence>
<dbReference type="Proteomes" id="UP001499984">
    <property type="component" value="Unassembled WGS sequence"/>
</dbReference>
<gene>
    <name evidence="1" type="ORF">GCM10022233_57320</name>
</gene>
<proteinExistence type="predicted"/>
<name>A0ABP7VRG1_9ACTN</name>
<protein>
    <recommendedName>
        <fullName evidence="3">Redoxin domain-containing protein</fullName>
    </recommendedName>
</protein>
<evidence type="ECO:0000313" key="1">
    <source>
        <dbReference type="EMBL" id="GAA4072700.1"/>
    </source>
</evidence>
<dbReference type="EMBL" id="BAAAZY010000014">
    <property type="protein sequence ID" value="GAA4072700.1"/>
    <property type="molecule type" value="Genomic_DNA"/>
</dbReference>
<organism evidence="1 2">
    <name type="scientific">Streptomyces shaanxiensis</name>
    <dbReference type="NCBI Taxonomy" id="653357"/>
    <lineage>
        <taxon>Bacteria</taxon>
        <taxon>Bacillati</taxon>
        <taxon>Actinomycetota</taxon>
        <taxon>Actinomycetes</taxon>
        <taxon>Kitasatosporales</taxon>
        <taxon>Streptomycetaceae</taxon>
        <taxon>Streptomyces</taxon>
    </lineage>
</organism>
<dbReference type="RefSeq" id="WP_345017099.1">
    <property type="nucleotide sequence ID" value="NZ_BAAAZY010000014.1"/>
</dbReference>
<keyword evidence="2" id="KW-1185">Reference proteome</keyword>
<comment type="caution">
    <text evidence="1">The sequence shown here is derived from an EMBL/GenBank/DDBJ whole genome shotgun (WGS) entry which is preliminary data.</text>
</comment>
<reference evidence="2" key="1">
    <citation type="journal article" date="2019" name="Int. J. Syst. Evol. Microbiol.">
        <title>The Global Catalogue of Microorganisms (GCM) 10K type strain sequencing project: providing services to taxonomists for standard genome sequencing and annotation.</title>
        <authorList>
            <consortium name="The Broad Institute Genomics Platform"/>
            <consortium name="The Broad Institute Genome Sequencing Center for Infectious Disease"/>
            <person name="Wu L."/>
            <person name="Ma J."/>
        </authorList>
    </citation>
    <scope>NUCLEOTIDE SEQUENCE [LARGE SCALE GENOMIC DNA]</scope>
    <source>
        <strain evidence="2">JCM 16925</strain>
    </source>
</reference>
<sequence>MLYADSTEALAGCREAAATFHRLARDNVTAYVVTRTQATAQAGGGQTDADGRHLPVFQDGAAQFERLYGVEGPTALLIPPDGYLSARLSPLTTEGTVSALSDALGRLFRL</sequence>
<evidence type="ECO:0000313" key="2">
    <source>
        <dbReference type="Proteomes" id="UP001499984"/>
    </source>
</evidence>